<dbReference type="Pfam" id="PF22974">
    <property type="entry name" value="DUF7029"/>
    <property type="match status" value="1"/>
</dbReference>
<name>A0A2J5HEB9_9EURO</name>
<sequence>MEFLYLGLVVSLVSFNSVEAKSHFDQHLQPLEFPQPRRLSAASSPARIQARADFPQTVLGNTASFDYLHDVEDSDVDSVFAATVDVESNWPIFLLEDVDADIEDMSCSESHIQLVFASMDAMHNMRRLVETTGDFIIVTAHSGCDLEGERSAHRVTKAVFDQDRPLATLEMTRCDWQEAFHSTQVSFSRRHHSSIQKRSHTLVKREEPHPNPTGNHSATDAEPTPTVSFPTVTATTPLASTATKSLNEHYNDKKIFPPDHPAADLFIPQGVTVSCKTCSLEGEIEITKGSFRVSDSNDISDMSDTLAFFDHGSIEIEAKKLAAQVQLGLDFVLSQPLISLNMTLPTIPLTPFETQIPGALAFGPLIEPHLSFSVSAVEKIGFSFGFNVSVPDNSNILINMTDFSNSSITGFDETTFHTLPFESTSPLLSLITSASFTPQILLGISTAKGLVSGGIGAYMELPKLALNITQLSDVDEKCEPSSKDADSPLDSLFGNLTNFIPSVDVNMGVLANFGVDMGKKPQSTAIQTAITTTGYSLPTQCLQFDADEKTFAVPTPTAKPSSKVAGEKEAAGEGKEGGVGRVGPDMVSVWALASFVLGLCFF</sequence>
<evidence type="ECO:0008006" key="7">
    <source>
        <dbReference type="Google" id="ProtNLM"/>
    </source>
</evidence>
<evidence type="ECO:0000259" key="4">
    <source>
        <dbReference type="Pfam" id="PF23865"/>
    </source>
</evidence>
<evidence type="ECO:0000313" key="5">
    <source>
        <dbReference type="EMBL" id="PLN75203.1"/>
    </source>
</evidence>
<feature type="region of interest" description="Disordered" evidence="1">
    <location>
        <begin position="555"/>
        <end position="578"/>
    </location>
</feature>
<dbReference type="AlphaFoldDB" id="A0A2J5HEB9"/>
<keyword evidence="6" id="KW-1185">Reference proteome</keyword>
<evidence type="ECO:0000313" key="6">
    <source>
        <dbReference type="Proteomes" id="UP000235023"/>
    </source>
</evidence>
<feature type="compositionally biased region" description="Basic residues" evidence="1">
    <location>
        <begin position="188"/>
        <end position="202"/>
    </location>
</feature>
<feature type="domain" description="DUF7029" evidence="3">
    <location>
        <begin position="86"/>
        <end position="183"/>
    </location>
</feature>
<feature type="chain" id="PRO_5014463392" description="GPI anchored protein" evidence="2">
    <location>
        <begin position="21"/>
        <end position="602"/>
    </location>
</feature>
<evidence type="ECO:0000256" key="2">
    <source>
        <dbReference type="SAM" id="SignalP"/>
    </source>
</evidence>
<evidence type="ECO:0000259" key="3">
    <source>
        <dbReference type="Pfam" id="PF22974"/>
    </source>
</evidence>
<dbReference type="EMBL" id="KZ559659">
    <property type="protein sequence ID" value="PLN75203.1"/>
    <property type="molecule type" value="Genomic_DNA"/>
</dbReference>
<feature type="signal peptide" evidence="2">
    <location>
        <begin position="1"/>
        <end position="20"/>
    </location>
</feature>
<proteinExistence type="predicted"/>
<reference evidence="6" key="1">
    <citation type="submission" date="2017-12" db="EMBL/GenBank/DDBJ databases">
        <authorList>
            <consortium name="DOE Joint Genome Institute"/>
            <person name="Mondo S.J."/>
            <person name="Kjaerbolling I."/>
            <person name="Vesth T.C."/>
            <person name="Frisvad J.C."/>
            <person name="Nybo J.L."/>
            <person name="Theobald S."/>
            <person name="Kuo A."/>
            <person name="Bowyer P."/>
            <person name="Matsuda Y."/>
            <person name="Lyhne E.K."/>
            <person name="Kogle M.E."/>
            <person name="Clum A."/>
            <person name="Lipzen A."/>
            <person name="Salamov A."/>
            <person name="Ngan C.Y."/>
            <person name="Daum C."/>
            <person name="Chiniquy J."/>
            <person name="Barry K."/>
            <person name="LaButti K."/>
            <person name="Haridas S."/>
            <person name="Simmons B.A."/>
            <person name="Magnuson J.K."/>
            <person name="Mortensen U.H."/>
            <person name="Larsen T.O."/>
            <person name="Grigoriev I.V."/>
            <person name="Baker S.E."/>
            <person name="Andersen M.R."/>
            <person name="Nordberg H.P."/>
            <person name="Cantor M.N."/>
            <person name="Hua S.X."/>
        </authorList>
    </citation>
    <scope>NUCLEOTIDE SEQUENCE [LARGE SCALE GENOMIC DNA]</scope>
    <source>
        <strain evidence="6">IBT 19404</strain>
    </source>
</reference>
<feature type="compositionally biased region" description="Basic and acidic residues" evidence="1">
    <location>
        <begin position="565"/>
        <end position="578"/>
    </location>
</feature>
<dbReference type="Pfam" id="PF23865">
    <property type="entry name" value="DUF7223"/>
    <property type="match status" value="1"/>
</dbReference>
<feature type="region of interest" description="Disordered" evidence="1">
    <location>
        <begin position="187"/>
        <end position="231"/>
    </location>
</feature>
<dbReference type="InterPro" id="IPR055647">
    <property type="entry name" value="DUF7223"/>
</dbReference>
<dbReference type="OrthoDB" id="5382170at2759"/>
<gene>
    <name evidence="5" type="ORF">BDW42DRAFT_199574</name>
</gene>
<feature type="domain" description="DUF7223" evidence="4">
    <location>
        <begin position="271"/>
        <end position="479"/>
    </location>
</feature>
<keyword evidence="2" id="KW-0732">Signal</keyword>
<dbReference type="Proteomes" id="UP000235023">
    <property type="component" value="Unassembled WGS sequence"/>
</dbReference>
<organism evidence="5 6">
    <name type="scientific">Aspergillus taichungensis</name>
    <dbReference type="NCBI Taxonomy" id="482145"/>
    <lineage>
        <taxon>Eukaryota</taxon>
        <taxon>Fungi</taxon>
        <taxon>Dikarya</taxon>
        <taxon>Ascomycota</taxon>
        <taxon>Pezizomycotina</taxon>
        <taxon>Eurotiomycetes</taxon>
        <taxon>Eurotiomycetidae</taxon>
        <taxon>Eurotiales</taxon>
        <taxon>Aspergillaceae</taxon>
        <taxon>Aspergillus</taxon>
        <taxon>Aspergillus subgen. Circumdati</taxon>
    </lineage>
</organism>
<evidence type="ECO:0000256" key="1">
    <source>
        <dbReference type="SAM" id="MobiDB-lite"/>
    </source>
</evidence>
<accession>A0A2J5HEB9</accession>
<protein>
    <recommendedName>
        <fullName evidence="7">GPI anchored protein</fullName>
    </recommendedName>
</protein>
<dbReference type="InterPro" id="IPR054293">
    <property type="entry name" value="DUF7029"/>
</dbReference>